<dbReference type="RefSeq" id="WP_136962292.1">
    <property type="nucleotide sequence ID" value="NZ_CP039690.1"/>
</dbReference>
<accession>A0A4D7B7J4</accession>
<dbReference type="SUPFAM" id="SSF55166">
    <property type="entry name" value="Hedgehog/DD-peptidase"/>
    <property type="match status" value="1"/>
</dbReference>
<dbReference type="GO" id="GO:0016998">
    <property type="term" value="P:cell wall macromolecule catabolic process"/>
    <property type="evidence" value="ECO:0007669"/>
    <property type="project" value="InterPro"/>
</dbReference>
<feature type="domain" description="Glycoside hydrolase family 19 catalytic" evidence="3">
    <location>
        <begin position="294"/>
        <end position="367"/>
    </location>
</feature>
<evidence type="ECO:0000313" key="5">
    <source>
        <dbReference type="EMBL" id="QCI66853.1"/>
    </source>
</evidence>
<organism evidence="5 6">
    <name type="scientific">Phreatobacter stygius</name>
    <dbReference type="NCBI Taxonomy" id="1940610"/>
    <lineage>
        <taxon>Bacteria</taxon>
        <taxon>Pseudomonadati</taxon>
        <taxon>Pseudomonadota</taxon>
        <taxon>Alphaproteobacteria</taxon>
        <taxon>Hyphomicrobiales</taxon>
        <taxon>Phreatobacteraceae</taxon>
        <taxon>Phreatobacter</taxon>
    </lineage>
</organism>
<dbReference type="Pfam" id="PF00182">
    <property type="entry name" value="Glyco_hydro_19"/>
    <property type="match status" value="1"/>
</dbReference>
<dbReference type="Gene3D" id="1.10.530.10">
    <property type="match status" value="1"/>
</dbReference>
<dbReference type="GO" id="GO:0008233">
    <property type="term" value="F:peptidase activity"/>
    <property type="evidence" value="ECO:0007669"/>
    <property type="project" value="InterPro"/>
</dbReference>
<feature type="domain" description="Peptidase M15C" evidence="4">
    <location>
        <begin position="71"/>
        <end position="163"/>
    </location>
</feature>
<name>A0A4D7B7J4_9HYPH</name>
<dbReference type="InterPro" id="IPR023346">
    <property type="entry name" value="Lysozyme-like_dom_sf"/>
</dbReference>
<keyword evidence="2" id="KW-1133">Transmembrane helix</keyword>
<evidence type="ECO:0000256" key="1">
    <source>
        <dbReference type="SAM" id="MobiDB-lite"/>
    </source>
</evidence>
<dbReference type="KEGG" id="pstg:E8M01_22980"/>
<feature type="transmembrane region" description="Helical" evidence="2">
    <location>
        <begin position="607"/>
        <end position="628"/>
    </location>
</feature>
<keyword evidence="2" id="KW-0812">Transmembrane</keyword>
<evidence type="ECO:0000256" key="2">
    <source>
        <dbReference type="SAM" id="Phobius"/>
    </source>
</evidence>
<evidence type="ECO:0000313" key="6">
    <source>
        <dbReference type="Proteomes" id="UP000298781"/>
    </source>
</evidence>
<dbReference type="AlphaFoldDB" id="A0A4D7B7J4"/>
<dbReference type="InterPro" id="IPR009045">
    <property type="entry name" value="Zn_M74/Hedgehog-like"/>
</dbReference>
<reference evidence="5 6" key="1">
    <citation type="submission" date="2019-04" db="EMBL/GenBank/DDBJ databases">
        <title>Phreatobacter aquaticus sp. nov.</title>
        <authorList>
            <person name="Choi A."/>
        </authorList>
    </citation>
    <scope>NUCLEOTIDE SEQUENCE [LARGE SCALE GENOMIC DNA]</scope>
    <source>
        <strain evidence="5 6">KCTC 52518</strain>
    </source>
</reference>
<evidence type="ECO:0000259" key="3">
    <source>
        <dbReference type="Pfam" id="PF00182"/>
    </source>
</evidence>
<dbReference type="OrthoDB" id="3078754at2"/>
<evidence type="ECO:0008006" key="7">
    <source>
        <dbReference type="Google" id="ProtNLM"/>
    </source>
</evidence>
<dbReference type="Gene3D" id="3.30.1380.10">
    <property type="match status" value="1"/>
</dbReference>
<protein>
    <recommendedName>
        <fullName evidence="7">M15 family metallopeptidase</fullName>
    </recommendedName>
</protein>
<proteinExistence type="predicted"/>
<feature type="region of interest" description="Disordered" evidence="1">
    <location>
        <begin position="185"/>
        <end position="224"/>
    </location>
</feature>
<keyword evidence="6" id="KW-1185">Reference proteome</keyword>
<evidence type="ECO:0000259" key="4">
    <source>
        <dbReference type="Pfam" id="PF13539"/>
    </source>
</evidence>
<sequence length="643" mass="68098">MRYSSQDLRDLWGRFYRREAEMVRQSFGPARIAIAPPTAEAWHALESVFLRHDYLIRKVDTGGYADRPITGGTKPSLHAYGIAVDVDWQTNPYKKTPDGRKVLFADKPTQEERAREVRFLRADTDMTPALVADALAIKTKAGLPVFAWGGDFKTTKDAMHFQIDVSPQELAAGVDWAGLDLGTGAAGSSAGDSPSPDDGEAGDGPIRFGGFPANGGGTTATSQGGAGMNRQVFFNEVRDDLFSGSLSKAQVAGMEDLIDVWEATYRGRDPRWFAYILATVYHETGRRMVPVREGFATSTEGSVAAVTRLFQQGRIRTNYALPVNGQSYFGRGRVQNTWHENYKKLEKRFGYPLVSQPDLLITDPKIDAAITVVGHVEGLWTGRKLADFIDAGRCDYRGARSIIGTDRAGDVASYAVNFENAVEAAHAAPPSVSASPLVAPPPRQVEAVIPGPIGPIIDGVPPPIFPAPGPTPMPETQQPDLTRLLGLIAQLQQALAAVRQAQPVPVADPAPQLAGQQQLLAILAALLSPGGVMPAVPPVPAPTPIPAPTPASSAHIGPVNGALGASLGDLLNGKKTAIGLIGALATSVLGNAAPGTTLGTVATSIPMLAGMSGTFLPIFLATAAWGALGKFEKWSQTTPTPMK</sequence>
<feature type="compositionally biased region" description="Low complexity" evidence="1">
    <location>
        <begin position="185"/>
        <end position="194"/>
    </location>
</feature>
<dbReference type="SUPFAM" id="SSF53955">
    <property type="entry name" value="Lysozyme-like"/>
    <property type="match status" value="1"/>
</dbReference>
<gene>
    <name evidence="5" type="ORF">E8M01_22980</name>
</gene>
<dbReference type="GO" id="GO:0004568">
    <property type="term" value="F:chitinase activity"/>
    <property type="evidence" value="ECO:0007669"/>
    <property type="project" value="InterPro"/>
</dbReference>
<dbReference type="EMBL" id="CP039690">
    <property type="protein sequence ID" value="QCI66853.1"/>
    <property type="molecule type" value="Genomic_DNA"/>
</dbReference>
<dbReference type="InterPro" id="IPR039561">
    <property type="entry name" value="Peptidase_M15C"/>
</dbReference>
<keyword evidence="2" id="KW-0472">Membrane</keyword>
<dbReference type="Proteomes" id="UP000298781">
    <property type="component" value="Chromosome"/>
</dbReference>
<dbReference type="InterPro" id="IPR000726">
    <property type="entry name" value="Glyco_hydro_19_cat"/>
</dbReference>
<dbReference type="GO" id="GO:0006032">
    <property type="term" value="P:chitin catabolic process"/>
    <property type="evidence" value="ECO:0007669"/>
    <property type="project" value="InterPro"/>
</dbReference>
<dbReference type="Pfam" id="PF13539">
    <property type="entry name" value="Peptidase_M15_4"/>
    <property type="match status" value="1"/>
</dbReference>